<keyword evidence="7" id="KW-1185">Reference proteome</keyword>
<keyword evidence="3 4" id="KW-0378">Hydrolase</keyword>
<evidence type="ECO:0000313" key="6">
    <source>
        <dbReference type="EMBL" id="KAI1708089.1"/>
    </source>
</evidence>
<sequence>MENHTLSDIVETQFGKVQGFTVTNDNGFQTNVLLGIPFAQPPVGELRFEKPKPPLPWKEVLNTNEFADMCTSPEFAITNFGGNFSEDCLYLNIYAPHEKTNKRHPVMVIIHGGGYMAGGARMYRDYGDITNHFVSKGIVTVIIQYRLAVYGFASLGKESSLKGNLGLWDQTAALQFVHENVHNFGGDPNRITLYGCSAGSGSISALSISPHSRDLFSQAIQMSGSMYAEWSSSDRVVTVTNELVNLLGCDAKNENDAKRCLKNENEEEIKAAVTKINIGKNLNAAKFAPLIDGDFFPSDLDELVKESPKKPTYIGMMEEEGLIITVMSFLVLTARNLEGSMYRKKKANYNKEDFARAVKDLVTTKERFGSKAPEVCDKVVDFYINYNASEVEKNNIFYLRRYTQLVSDFQYNVPILREGVLKANCDWPVYLYNTVHLNKIDIMPAPFDAATHINANLVANLI</sequence>
<evidence type="ECO:0000256" key="4">
    <source>
        <dbReference type="RuleBase" id="RU361235"/>
    </source>
</evidence>
<evidence type="ECO:0000313" key="7">
    <source>
        <dbReference type="Proteomes" id="UP001201812"/>
    </source>
</evidence>
<dbReference type="InterPro" id="IPR029058">
    <property type="entry name" value="AB_hydrolase_fold"/>
</dbReference>
<proteinExistence type="inferred from homology"/>
<name>A0AAD4MZJ4_9BILA</name>
<dbReference type="InterPro" id="IPR019819">
    <property type="entry name" value="Carboxylesterase_B_CS"/>
</dbReference>
<evidence type="ECO:0000256" key="3">
    <source>
        <dbReference type="ARBA" id="ARBA00022801"/>
    </source>
</evidence>
<dbReference type="InterPro" id="IPR019826">
    <property type="entry name" value="Carboxylesterase_B_AS"/>
</dbReference>
<dbReference type="InterPro" id="IPR002018">
    <property type="entry name" value="CarbesteraseB"/>
</dbReference>
<organism evidence="6 7">
    <name type="scientific">Ditylenchus destructor</name>
    <dbReference type="NCBI Taxonomy" id="166010"/>
    <lineage>
        <taxon>Eukaryota</taxon>
        <taxon>Metazoa</taxon>
        <taxon>Ecdysozoa</taxon>
        <taxon>Nematoda</taxon>
        <taxon>Chromadorea</taxon>
        <taxon>Rhabditida</taxon>
        <taxon>Tylenchina</taxon>
        <taxon>Tylenchomorpha</taxon>
        <taxon>Sphaerularioidea</taxon>
        <taxon>Anguinidae</taxon>
        <taxon>Anguininae</taxon>
        <taxon>Ditylenchus</taxon>
    </lineage>
</organism>
<dbReference type="Pfam" id="PF00135">
    <property type="entry name" value="COesterase"/>
    <property type="match status" value="1"/>
</dbReference>
<dbReference type="EC" id="3.1.1.-" evidence="4"/>
<dbReference type="Gene3D" id="3.40.50.1820">
    <property type="entry name" value="alpha/beta hydrolase"/>
    <property type="match status" value="1"/>
</dbReference>
<feature type="domain" description="Carboxylesterase type B" evidence="5">
    <location>
        <begin position="8"/>
        <end position="447"/>
    </location>
</feature>
<keyword evidence="2" id="KW-0719">Serine esterase</keyword>
<accession>A0AAD4MZJ4</accession>
<dbReference type="Proteomes" id="UP001201812">
    <property type="component" value="Unassembled WGS sequence"/>
</dbReference>
<reference evidence="6" key="1">
    <citation type="submission" date="2022-01" db="EMBL/GenBank/DDBJ databases">
        <title>Genome Sequence Resource for Two Populations of Ditylenchus destructor, the Migratory Endoparasitic Phytonematode.</title>
        <authorList>
            <person name="Zhang H."/>
            <person name="Lin R."/>
            <person name="Xie B."/>
        </authorList>
    </citation>
    <scope>NUCLEOTIDE SEQUENCE</scope>
    <source>
        <strain evidence="6">BazhouSP</strain>
    </source>
</reference>
<protein>
    <recommendedName>
        <fullName evidence="4">Carboxylic ester hydrolase</fullName>
        <ecNumber evidence="4">3.1.1.-</ecNumber>
    </recommendedName>
</protein>
<comment type="similarity">
    <text evidence="1 4">Belongs to the type-B carboxylesterase/lipase family.</text>
</comment>
<gene>
    <name evidence="6" type="ORF">DdX_12035</name>
</gene>
<evidence type="ECO:0000259" key="5">
    <source>
        <dbReference type="Pfam" id="PF00135"/>
    </source>
</evidence>
<dbReference type="AlphaFoldDB" id="A0AAD4MZJ4"/>
<dbReference type="PROSITE" id="PS00941">
    <property type="entry name" value="CARBOXYLESTERASE_B_2"/>
    <property type="match status" value="1"/>
</dbReference>
<evidence type="ECO:0000256" key="1">
    <source>
        <dbReference type="ARBA" id="ARBA00005964"/>
    </source>
</evidence>
<evidence type="ECO:0000256" key="2">
    <source>
        <dbReference type="ARBA" id="ARBA00022487"/>
    </source>
</evidence>
<dbReference type="SUPFAM" id="SSF53474">
    <property type="entry name" value="alpha/beta-Hydrolases"/>
    <property type="match status" value="1"/>
</dbReference>
<dbReference type="GO" id="GO:0052689">
    <property type="term" value="F:carboxylic ester hydrolase activity"/>
    <property type="evidence" value="ECO:0007669"/>
    <property type="project" value="UniProtKB-KW"/>
</dbReference>
<dbReference type="PANTHER" id="PTHR44590">
    <property type="entry name" value="CARBOXYLIC ESTER HYDROLASE-RELATED"/>
    <property type="match status" value="1"/>
</dbReference>
<dbReference type="EMBL" id="JAKKPZ010000037">
    <property type="protein sequence ID" value="KAI1708089.1"/>
    <property type="molecule type" value="Genomic_DNA"/>
</dbReference>
<comment type="caution">
    <text evidence="6">The sequence shown here is derived from an EMBL/GenBank/DDBJ whole genome shotgun (WGS) entry which is preliminary data.</text>
</comment>
<dbReference type="PANTHER" id="PTHR44590:SF4">
    <property type="entry name" value="CARBOXYLIC ESTER HYDROLASE"/>
    <property type="match status" value="1"/>
</dbReference>
<dbReference type="PROSITE" id="PS00122">
    <property type="entry name" value="CARBOXYLESTERASE_B_1"/>
    <property type="match status" value="1"/>
</dbReference>